<feature type="compositionally biased region" description="Low complexity" evidence="11">
    <location>
        <begin position="1"/>
        <end position="11"/>
    </location>
</feature>
<dbReference type="GO" id="GO:0015288">
    <property type="term" value="F:porin activity"/>
    <property type="evidence" value="ECO:0007669"/>
    <property type="project" value="UniProtKB-KW"/>
</dbReference>
<dbReference type="AlphaFoldDB" id="A0A6J1SDI0"/>
<keyword evidence="8" id="KW-0626">Porin</keyword>
<evidence type="ECO:0000256" key="10">
    <source>
        <dbReference type="ARBA" id="ARBA00023136"/>
    </source>
</evidence>
<evidence type="ECO:0000313" key="12">
    <source>
        <dbReference type="Proteomes" id="UP000504606"/>
    </source>
</evidence>
<dbReference type="KEGG" id="foc:113205330"/>
<organism evidence="12 13">
    <name type="scientific">Frankliniella occidentalis</name>
    <name type="common">Western flower thrips</name>
    <name type="synonym">Euthrips occidentalis</name>
    <dbReference type="NCBI Taxonomy" id="133901"/>
    <lineage>
        <taxon>Eukaryota</taxon>
        <taxon>Metazoa</taxon>
        <taxon>Ecdysozoa</taxon>
        <taxon>Arthropoda</taxon>
        <taxon>Hexapoda</taxon>
        <taxon>Insecta</taxon>
        <taxon>Pterygota</taxon>
        <taxon>Neoptera</taxon>
        <taxon>Paraneoptera</taxon>
        <taxon>Thysanoptera</taxon>
        <taxon>Terebrantia</taxon>
        <taxon>Thripoidea</taxon>
        <taxon>Thripidae</taxon>
        <taxon>Frankliniella</taxon>
    </lineage>
</organism>
<dbReference type="Gene3D" id="2.40.160.10">
    <property type="entry name" value="Porin"/>
    <property type="match status" value="1"/>
</dbReference>
<keyword evidence="10" id="KW-0472">Membrane</keyword>
<keyword evidence="6" id="KW-1000">Mitochondrion outer membrane</keyword>
<dbReference type="CDD" id="cd07305">
    <property type="entry name" value="Porin3_Tom40"/>
    <property type="match status" value="1"/>
</dbReference>
<evidence type="ECO:0000256" key="8">
    <source>
        <dbReference type="ARBA" id="ARBA00023114"/>
    </source>
</evidence>
<dbReference type="InterPro" id="IPR037930">
    <property type="entry name" value="Tom40"/>
</dbReference>
<dbReference type="GO" id="GO:0046930">
    <property type="term" value="C:pore complex"/>
    <property type="evidence" value="ECO:0007669"/>
    <property type="project" value="UniProtKB-KW"/>
</dbReference>
<keyword evidence="12" id="KW-1185">Reference proteome</keyword>
<comment type="subcellular location">
    <subcellularLocation>
        <location evidence="1">Mitochondrion outer membrane</location>
        <topology evidence="1">Multi-pass membrane protein</topology>
    </subcellularLocation>
</comment>
<keyword evidence="7" id="KW-0653">Protein transport</keyword>
<keyword evidence="9" id="KW-0496">Mitochondrion</keyword>
<proteinExistence type="inferred from homology"/>
<keyword evidence="3" id="KW-0813">Transport</keyword>
<gene>
    <name evidence="13" type="primary">LOC113205330</name>
</gene>
<dbReference type="Pfam" id="PF01459">
    <property type="entry name" value="Porin_3"/>
    <property type="match status" value="1"/>
</dbReference>
<dbReference type="GO" id="GO:0005741">
    <property type="term" value="C:mitochondrial outer membrane"/>
    <property type="evidence" value="ECO:0007669"/>
    <property type="project" value="UniProtKB-SubCell"/>
</dbReference>
<dbReference type="GeneID" id="113205330"/>
<evidence type="ECO:0000256" key="5">
    <source>
        <dbReference type="ARBA" id="ARBA00022692"/>
    </source>
</evidence>
<dbReference type="Proteomes" id="UP000504606">
    <property type="component" value="Unplaced"/>
</dbReference>
<evidence type="ECO:0000256" key="3">
    <source>
        <dbReference type="ARBA" id="ARBA00022448"/>
    </source>
</evidence>
<keyword evidence="13" id="KW-0675">Receptor</keyword>
<keyword evidence="5" id="KW-0812">Transmembrane</keyword>
<sequence>MGNIQAVQAASAPPPPTMPPPPPGMPPPPSAGPEKSENAQFQPPMPLPPDSSSVKNPGTMEDLHKQCKDVFPTNFEGAKLMVNKGLSNHFQVSHTINLSSETPSGYRFGATYVGTKQFTSNEAFPILLGDIDPSGDLNANIIHQFTPKLKTKFATQVKKSKFNAVQMTADYRGSDYTFTATAANPDIINESGVLVGHYLQSVSKSTDLGAELAYQYGPQVPGGEIAVLSIAGRYSGKDYVFSGTAGTSALHLCYFQKASDQLALGVEFDTNFRMMESTASLAYQIDVPKADLSFKGMVDTNWTIGGVLEKKLTPLPFSFALSGLLNHSNSNFRLGCGLMIG</sequence>
<evidence type="ECO:0000256" key="1">
    <source>
        <dbReference type="ARBA" id="ARBA00004374"/>
    </source>
</evidence>
<dbReference type="InterPro" id="IPR027246">
    <property type="entry name" value="Porin_Euk/Tom40"/>
</dbReference>
<accession>A0A6J1SDI0</accession>
<dbReference type="PANTHER" id="PTHR10802">
    <property type="entry name" value="MITOCHONDRIAL IMPORT RECEPTOR SUBUNIT TOM40"/>
    <property type="match status" value="1"/>
</dbReference>
<keyword evidence="8" id="KW-0406">Ion transport</keyword>
<feature type="region of interest" description="Disordered" evidence="11">
    <location>
        <begin position="1"/>
        <end position="60"/>
    </location>
</feature>
<dbReference type="GO" id="GO:0030150">
    <property type="term" value="P:protein import into mitochondrial matrix"/>
    <property type="evidence" value="ECO:0007669"/>
    <property type="project" value="InterPro"/>
</dbReference>
<dbReference type="FunFam" id="2.40.160.10:FF:000005">
    <property type="entry name" value="mitochondrial import receptor subunit TOM40 homolog"/>
    <property type="match status" value="1"/>
</dbReference>
<name>A0A6J1SDI0_FRAOC</name>
<dbReference type="RefSeq" id="XP_026276696.1">
    <property type="nucleotide sequence ID" value="XM_026420911.2"/>
</dbReference>
<reference evidence="13" key="1">
    <citation type="submission" date="2025-08" db="UniProtKB">
        <authorList>
            <consortium name="RefSeq"/>
        </authorList>
    </citation>
    <scope>IDENTIFICATION</scope>
    <source>
        <tissue evidence="13">Whole organism</tissue>
    </source>
</reference>
<keyword evidence="4" id="KW-1134">Transmembrane beta strand</keyword>
<evidence type="ECO:0000256" key="11">
    <source>
        <dbReference type="SAM" id="MobiDB-lite"/>
    </source>
</evidence>
<evidence type="ECO:0000256" key="6">
    <source>
        <dbReference type="ARBA" id="ARBA00022787"/>
    </source>
</evidence>
<dbReference type="OrthoDB" id="19656at2759"/>
<dbReference type="GO" id="GO:0008320">
    <property type="term" value="F:protein transmembrane transporter activity"/>
    <property type="evidence" value="ECO:0007669"/>
    <property type="project" value="InterPro"/>
</dbReference>
<protein>
    <submittedName>
        <fullName evidence="13">Mitochondrial import receptor subunit TOM40 homolog 1</fullName>
    </submittedName>
</protein>
<comment type="similarity">
    <text evidence="2">Belongs to the Tom40 family.</text>
</comment>
<dbReference type="InterPro" id="IPR023614">
    <property type="entry name" value="Porin_dom_sf"/>
</dbReference>
<evidence type="ECO:0000256" key="7">
    <source>
        <dbReference type="ARBA" id="ARBA00022927"/>
    </source>
</evidence>
<evidence type="ECO:0000256" key="9">
    <source>
        <dbReference type="ARBA" id="ARBA00023128"/>
    </source>
</evidence>
<evidence type="ECO:0000313" key="13">
    <source>
        <dbReference type="RefSeq" id="XP_026276696.1"/>
    </source>
</evidence>
<feature type="compositionally biased region" description="Pro residues" evidence="11">
    <location>
        <begin position="12"/>
        <end position="31"/>
    </location>
</feature>
<evidence type="ECO:0000256" key="2">
    <source>
        <dbReference type="ARBA" id="ARBA00010510"/>
    </source>
</evidence>
<evidence type="ECO:0000256" key="4">
    <source>
        <dbReference type="ARBA" id="ARBA00022452"/>
    </source>
</evidence>